<evidence type="ECO:0000313" key="4">
    <source>
        <dbReference type="Proteomes" id="UP000184267"/>
    </source>
</evidence>
<proteinExistence type="predicted"/>
<feature type="compositionally biased region" description="Low complexity" evidence="1">
    <location>
        <begin position="91"/>
        <end position="170"/>
    </location>
</feature>
<evidence type="ECO:0000256" key="1">
    <source>
        <dbReference type="SAM" id="MobiDB-lite"/>
    </source>
</evidence>
<feature type="compositionally biased region" description="Polar residues" evidence="1">
    <location>
        <begin position="70"/>
        <end position="90"/>
    </location>
</feature>
<dbReference type="OrthoDB" id="3362246at2759"/>
<organism evidence="3 4">
    <name type="scientific">Trametes pubescens</name>
    <name type="common">White-rot fungus</name>
    <dbReference type="NCBI Taxonomy" id="154538"/>
    <lineage>
        <taxon>Eukaryota</taxon>
        <taxon>Fungi</taxon>
        <taxon>Dikarya</taxon>
        <taxon>Basidiomycota</taxon>
        <taxon>Agaricomycotina</taxon>
        <taxon>Agaricomycetes</taxon>
        <taxon>Polyporales</taxon>
        <taxon>Polyporaceae</taxon>
        <taxon>Trametes</taxon>
    </lineage>
</organism>
<dbReference type="EMBL" id="MNAD01000635">
    <property type="protein sequence ID" value="OJT11478.1"/>
    <property type="molecule type" value="Genomic_DNA"/>
</dbReference>
<dbReference type="AlphaFoldDB" id="A0A1M2VV83"/>
<dbReference type="Proteomes" id="UP000184267">
    <property type="component" value="Unassembled WGS sequence"/>
</dbReference>
<protein>
    <submittedName>
        <fullName evidence="3">Uncharacterized protein</fullName>
    </submittedName>
</protein>
<reference evidence="3 4" key="1">
    <citation type="submission" date="2016-10" db="EMBL/GenBank/DDBJ databases">
        <title>Genome sequence of the basidiomycete white-rot fungus Trametes pubescens.</title>
        <authorList>
            <person name="Makela M.R."/>
            <person name="Granchi Z."/>
            <person name="Peng M."/>
            <person name="De Vries R.P."/>
            <person name="Grigoriev I."/>
            <person name="Riley R."/>
            <person name="Hilden K."/>
        </authorList>
    </citation>
    <scope>NUCLEOTIDE SEQUENCE [LARGE SCALE GENOMIC DNA]</scope>
    <source>
        <strain evidence="3 4">FBCC735</strain>
    </source>
</reference>
<gene>
    <name evidence="3" type="ORF">TRAPUB_12030</name>
</gene>
<feature type="chain" id="PRO_5012589530" evidence="2">
    <location>
        <begin position="21"/>
        <end position="195"/>
    </location>
</feature>
<keyword evidence="4" id="KW-1185">Reference proteome</keyword>
<feature type="signal peptide" evidence="2">
    <location>
        <begin position="1"/>
        <end position="20"/>
    </location>
</feature>
<name>A0A1M2VV83_TRAPU</name>
<sequence>MKSLSTSLVSVALFVAAASAQITLNTPINPGNQPGAAALQQYTGLTASPFTWSTNITAGTSVSFALTDSTGGTGQTAPVTIQSGPDNSCLTGESTGTSAASGSSTDTAAASSTTATTPATSAGATSGAATSGAATSGTATSAGSTSAASRSTSGSATGSSSASASATGGSNGAIGSAASVGVVGVLSALAAALLA</sequence>
<evidence type="ECO:0000256" key="2">
    <source>
        <dbReference type="SAM" id="SignalP"/>
    </source>
</evidence>
<accession>A0A1M2VV83</accession>
<comment type="caution">
    <text evidence="3">The sequence shown here is derived from an EMBL/GenBank/DDBJ whole genome shotgun (WGS) entry which is preliminary data.</text>
</comment>
<evidence type="ECO:0000313" key="3">
    <source>
        <dbReference type="EMBL" id="OJT11478.1"/>
    </source>
</evidence>
<dbReference type="OMA" id="FTWPTNI"/>
<feature type="region of interest" description="Disordered" evidence="1">
    <location>
        <begin position="70"/>
        <end position="170"/>
    </location>
</feature>
<keyword evidence="2" id="KW-0732">Signal</keyword>